<evidence type="ECO:0000313" key="4">
    <source>
        <dbReference type="EMBL" id="PNP46859.1"/>
    </source>
</evidence>
<gene>
    <name evidence="4" type="ORF">TGAMA5MH_01811</name>
</gene>
<organism evidence="4 5">
    <name type="scientific">Trichoderma gamsii</name>
    <dbReference type="NCBI Taxonomy" id="398673"/>
    <lineage>
        <taxon>Eukaryota</taxon>
        <taxon>Fungi</taxon>
        <taxon>Dikarya</taxon>
        <taxon>Ascomycota</taxon>
        <taxon>Pezizomycotina</taxon>
        <taxon>Sordariomycetes</taxon>
        <taxon>Hypocreomycetidae</taxon>
        <taxon>Hypocreales</taxon>
        <taxon>Hypocreaceae</taxon>
        <taxon>Trichoderma</taxon>
    </lineage>
</organism>
<dbReference type="OrthoDB" id="191139at2759"/>
<reference evidence="4 5" key="1">
    <citation type="submission" date="2017-02" db="EMBL/GenBank/DDBJ databases">
        <title>Genomes of Trichoderma spp. with biocontrol activity.</title>
        <authorList>
            <person name="Gardiner D."/>
            <person name="Kazan K."/>
            <person name="Vos C."/>
            <person name="Harvey P."/>
        </authorList>
    </citation>
    <scope>NUCLEOTIDE SEQUENCE [LARGE SCALE GENOMIC DNA]</scope>
    <source>
        <strain evidence="4 5">A5MH</strain>
    </source>
</reference>
<proteinExistence type="inferred from homology"/>
<evidence type="ECO:0000256" key="2">
    <source>
        <dbReference type="ARBA" id="ARBA00022857"/>
    </source>
</evidence>
<keyword evidence="2" id="KW-0521">NADP</keyword>
<dbReference type="InterPro" id="IPR036291">
    <property type="entry name" value="NAD(P)-bd_dom_sf"/>
</dbReference>
<dbReference type="EMBL" id="MTYH01000014">
    <property type="protein sequence ID" value="PNP46859.1"/>
    <property type="molecule type" value="Genomic_DNA"/>
</dbReference>
<sequence>MFKRISNILTQGFPPKPTFTEDNLDDLSEKVYIVTGGYSGVGYQLSKLLYAKNAVVYIAGRREDAGQDAIKSIKEAHPDSKGRLEFLLLDLADLSTIKASANAFLEKETRLDVLFNNAGIMRLPKKAPNRSKQDHEIMMAVNCFGPYLFTKLLHPVIESTAKSSPTGSVRVIWLGSLMIQLMAPKGGVDLDNLDYEKKMLDEYTRYSASKAGNLFIGSEWARRDADNGILHLTVNPGNLKTPLQRDVSALEYYSMLPTLHDPIYGAYSELFAGLSPDVKPEHSGQYVMPWGRFGPTRPDVDKSLSPQNGEELSKAGQFFEYCEEQTKSFA</sequence>
<keyword evidence="3" id="KW-0560">Oxidoreductase</keyword>
<dbReference type="GO" id="GO:0016491">
    <property type="term" value="F:oxidoreductase activity"/>
    <property type="evidence" value="ECO:0007669"/>
    <property type="project" value="UniProtKB-KW"/>
</dbReference>
<evidence type="ECO:0008006" key="6">
    <source>
        <dbReference type="Google" id="ProtNLM"/>
    </source>
</evidence>
<comment type="caution">
    <text evidence="4">The sequence shown here is derived from an EMBL/GenBank/DDBJ whole genome shotgun (WGS) entry which is preliminary data.</text>
</comment>
<dbReference type="SUPFAM" id="SSF51735">
    <property type="entry name" value="NAD(P)-binding Rossmann-fold domains"/>
    <property type="match status" value="1"/>
</dbReference>
<dbReference type="PRINTS" id="PR00081">
    <property type="entry name" value="GDHRDH"/>
</dbReference>
<evidence type="ECO:0000256" key="1">
    <source>
        <dbReference type="ARBA" id="ARBA00006484"/>
    </source>
</evidence>
<protein>
    <recommendedName>
        <fullName evidence="6">Short-chain dehydrogenase</fullName>
    </recommendedName>
</protein>
<evidence type="ECO:0000256" key="3">
    <source>
        <dbReference type="ARBA" id="ARBA00023002"/>
    </source>
</evidence>
<dbReference type="Pfam" id="PF00106">
    <property type="entry name" value="adh_short"/>
    <property type="match status" value="1"/>
</dbReference>
<dbReference type="PANTHER" id="PTHR24320">
    <property type="entry name" value="RETINOL DEHYDROGENASE"/>
    <property type="match status" value="1"/>
</dbReference>
<evidence type="ECO:0000313" key="5">
    <source>
        <dbReference type="Proteomes" id="UP000236546"/>
    </source>
</evidence>
<name>A0A2K0TMV2_9HYPO</name>
<dbReference type="InterPro" id="IPR002347">
    <property type="entry name" value="SDR_fam"/>
</dbReference>
<dbReference type="Gene3D" id="3.40.50.720">
    <property type="entry name" value="NAD(P)-binding Rossmann-like Domain"/>
    <property type="match status" value="1"/>
</dbReference>
<dbReference type="AlphaFoldDB" id="A0A2K0TMV2"/>
<accession>A0A2K0TMV2</accession>
<dbReference type="Proteomes" id="UP000236546">
    <property type="component" value="Unassembled WGS sequence"/>
</dbReference>
<comment type="similarity">
    <text evidence="1">Belongs to the short-chain dehydrogenases/reductases (SDR) family.</text>
</comment>
<dbReference type="PANTHER" id="PTHR24320:SF236">
    <property type="entry name" value="SHORT-CHAIN DEHYDROGENASE-RELATED"/>
    <property type="match status" value="1"/>
</dbReference>